<keyword evidence="8" id="KW-1185">Reference proteome</keyword>
<reference evidence="8" key="1">
    <citation type="journal article" date="2019" name="Int. J. Syst. Evol. Microbiol.">
        <title>The Global Catalogue of Microorganisms (GCM) 10K type strain sequencing project: providing services to taxonomists for standard genome sequencing and annotation.</title>
        <authorList>
            <consortium name="The Broad Institute Genomics Platform"/>
            <consortium name="The Broad Institute Genome Sequencing Center for Infectious Disease"/>
            <person name="Wu L."/>
            <person name="Ma J."/>
        </authorList>
    </citation>
    <scope>NUCLEOTIDE SEQUENCE [LARGE SCALE GENOMIC DNA]</scope>
    <source>
        <strain evidence="8">JCM 18303</strain>
    </source>
</reference>
<comment type="subcellular location">
    <subcellularLocation>
        <location evidence="1">Cell inner membrane</location>
    </subcellularLocation>
</comment>
<sequence>MNETGPAIGRGLAAMNEQLADAGYALGWRAVRAMPAGLAHRLFRAGADLAVSRGGDGPRQLRANLARVLRHAGAEPTEAELDRLTAEGLRSYARYWCEAFRLPALDPVALHDRVDPAAAGVEHLHRALDRGQGVVAALTHSGNWDVAGVWLVQALRRLGRPAKLVTVAERLRPASLFDRFVAYRESLGFEVLPADGGARMVATLAARLRENQVVCLVADREMGNGGVEVDFCGEPARFPGGPAQLAKRTGAALLPFAGWFTEDGWGLRFHPPIEVPDGPTGPVVRVATQALAEVFAADLAAHPADWHMLQPIWSADRDRRAAPAVAG</sequence>
<dbReference type="RefSeq" id="WP_345703221.1">
    <property type="nucleotide sequence ID" value="NZ_BAABJP010000036.1"/>
</dbReference>
<protein>
    <submittedName>
        <fullName evidence="7">Phosphatidylinositol mannoside acyltransferase</fullName>
    </submittedName>
</protein>
<dbReference type="InterPro" id="IPR004960">
    <property type="entry name" value="LipA_acyltrans"/>
</dbReference>
<evidence type="ECO:0000256" key="6">
    <source>
        <dbReference type="ARBA" id="ARBA00023315"/>
    </source>
</evidence>
<keyword evidence="2" id="KW-1003">Cell membrane</keyword>
<name>A0ABP9QSJ1_9PSEU</name>
<keyword evidence="6 7" id="KW-0012">Acyltransferase</keyword>
<evidence type="ECO:0000256" key="3">
    <source>
        <dbReference type="ARBA" id="ARBA00022519"/>
    </source>
</evidence>
<evidence type="ECO:0000256" key="4">
    <source>
        <dbReference type="ARBA" id="ARBA00022679"/>
    </source>
</evidence>
<dbReference type="Pfam" id="PF03279">
    <property type="entry name" value="Lip_A_acyltrans"/>
    <property type="match status" value="1"/>
</dbReference>
<keyword evidence="3" id="KW-0997">Cell inner membrane</keyword>
<evidence type="ECO:0000256" key="1">
    <source>
        <dbReference type="ARBA" id="ARBA00004533"/>
    </source>
</evidence>
<evidence type="ECO:0000256" key="5">
    <source>
        <dbReference type="ARBA" id="ARBA00023136"/>
    </source>
</evidence>
<dbReference type="PANTHER" id="PTHR30606:SF10">
    <property type="entry name" value="PHOSPHATIDYLINOSITOL MANNOSIDE ACYLTRANSFERASE"/>
    <property type="match status" value="1"/>
</dbReference>
<dbReference type="EMBL" id="BAABJP010000036">
    <property type="protein sequence ID" value="GAA5166716.1"/>
    <property type="molecule type" value="Genomic_DNA"/>
</dbReference>
<keyword evidence="5" id="KW-0472">Membrane</keyword>
<keyword evidence="4" id="KW-0808">Transferase</keyword>
<gene>
    <name evidence="7" type="ORF">GCM10023321_58270</name>
</gene>
<evidence type="ECO:0000313" key="8">
    <source>
        <dbReference type="Proteomes" id="UP001428817"/>
    </source>
</evidence>
<dbReference type="GO" id="GO:0016746">
    <property type="term" value="F:acyltransferase activity"/>
    <property type="evidence" value="ECO:0007669"/>
    <property type="project" value="UniProtKB-KW"/>
</dbReference>
<accession>A0ABP9QSJ1</accession>
<dbReference type="NCBIfam" id="NF005919">
    <property type="entry name" value="PRK07920.1"/>
    <property type="match status" value="1"/>
</dbReference>
<proteinExistence type="predicted"/>
<comment type="caution">
    <text evidence="7">The sequence shown here is derived from an EMBL/GenBank/DDBJ whole genome shotgun (WGS) entry which is preliminary data.</text>
</comment>
<evidence type="ECO:0000313" key="7">
    <source>
        <dbReference type="EMBL" id="GAA5166716.1"/>
    </source>
</evidence>
<organism evidence="7 8">
    <name type="scientific">Pseudonocardia eucalypti</name>
    <dbReference type="NCBI Taxonomy" id="648755"/>
    <lineage>
        <taxon>Bacteria</taxon>
        <taxon>Bacillati</taxon>
        <taxon>Actinomycetota</taxon>
        <taxon>Actinomycetes</taxon>
        <taxon>Pseudonocardiales</taxon>
        <taxon>Pseudonocardiaceae</taxon>
        <taxon>Pseudonocardia</taxon>
    </lineage>
</organism>
<dbReference type="PANTHER" id="PTHR30606">
    <property type="entry name" value="LIPID A BIOSYNTHESIS LAUROYL ACYLTRANSFERASE"/>
    <property type="match status" value="1"/>
</dbReference>
<dbReference type="Proteomes" id="UP001428817">
    <property type="component" value="Unassembled WGS sequence"/>
</dbReference>
<dbReference type="CDD" id="cd07984">
    <property type="entry name" value="LPLAT_LABLAT-like"/>
    <property type="match status" value="1"/>
</dbReference>
<evidence type="ECO:0000256" key="2">
    <source>
        <dbReference type="ARBA" id="ARBA00022475"/>
    </source>
</evidence>